<name>A0AAV4NCX0_9ARAC</name>
<organism evidence="2 3">
    <name type="scientific">Caerostris darwini</name>
    <dbReference type="NCBI Taxonomy" id="1538125"/>
    <lineage>
        <taxon>Eukaryota</taxon>
        <taxon>Metazoa</taxon>
        <taxon>Ecdysozoa</taxon>
        <taxon>Arthropoda</taxon>
        <taxon>Chelicerata</taxon>
        <taxon>Arachnida</taxon>
        <taxon>Araneae</taxon>
        <taxon>Araneomorphae</taxon>
        <taxon>Entelegynae</taxon>
        <taxon>Araneoidea</taxon>
        <taxon>Araneidae</taxon>
        <taxon>Caerostris</taxon>
    </lineage>
</organism>
<accession>A0AAV4NCX0</accession>
<keyword evidence="3" id="KW-1185">Reference proteome</keyword>
<evidence type="ECO:0000256" key="1">
    <source>
        <dbReference type="SAM" id="MobiDB-lite"/>
    </source>
</evidence>
<proteinExistence type="predicted"/>
<feature type="region of interest" description="Disordered" evidence="1">
    <location>
        <begin position="1"/>
        <end position="37"/>
    </location>
</feature>
<reference evidence="2 3" key="1">
    <citation type="submission" date="2021-06" db="EMBL/GenBank/DDBJ databases">
        <title>Caerostris darwini draft genome.</title>
        <authorList>
            <person name="Kono N."/>
            <person name="Arakawa K."/>
        </authorList>
    </citation>
    <scope>NUCLEOTIDE SEQUENCE [LARGE SCALE GENOMIC DNA]</scope>
</reference>
<dbReference type="AlphaFoldDB" id="A0AAV4NCX0"/>
<evidence type="ECO:0000313" key="3">
    <source>
        <dbReference type="Proteomes" id="UP001054837"/>
    </source>
</evidence>
<evidence type="ECO:0000313" key="2">
    <source>
        <dbReference type="EMBL" id="GIX82185.1"/>
    </source>
</evidence>
<gene>
    <name evidence="2" type="ORF">CDAR_107431</name>
</gene>
<feature type="compositionally biased region" description="Polar residues" evidence="1">
    <location>
        <begin position="15"/>
        <end position="37"/>
    </location>
</feature>
<sequence length="133" mass="15066">MKPHPEKCIPEAAVGTSSSPSTEMISTTNGTSEEMRPSTFNASEGCFKPPGFQKVFSCGSPIKYSCVLWLAISMLQRNPNLYWLSFATRRFHRSEVVSRRTQYYERRWHSSNISATLVVHIWGASTVLQVGYR</sequence>
<dbReference type="EMBL" id="BPLQ01001488">
    <property type="protein sequence ID" value="GIX82185.1"/>
    <property type="molecule type" value="Genomic_DNA"/>
</dbReference>
<comment type="caution">
    <text evidence="2">The sequence shown here is derived from an EMBL/GenBank/DDBJ whole genome shotgun (WGS) entry which is preliminary data.</text>
</comment>
<protein>
    <submittedName>
        <fullName evidence="2">Uncharacterized protein</fullName>
    </submittedName>
</protein>
<dbReference type="Proteomes" id="UP001054837">
    <property type="component" value="Unassembled WGS sequence"/>
</dbReference>